<accession>A0A171BNM7</accession>
<evidence type="ECO:0000313" key="8">
    <source>
        <dbReference type="EMBL" id="GAT65370.1"/>
    </source>
</evidence>
<gene>
    <name evidence="8" type="ORF">PS9374_01003</name>
</gene>
<keyword evidence="4" id="KW-0804">Transcription</keyword>
<feature type="region of interest" description="Disordered" evidence="5">
    <location>
        <begin position="1"/>
        <end position="20"/>
    </location>
</feature>
<dbReference type="AlphaFoldDB" id="A0A171BNM7"/>
<organism evidence="8 9">
    <name type="scientific">Planomonospora sphaerica</name>
    <dbReference type="NCBI Taxonomy" id="161355"/>
    <lineage>
        <taxon>Bacteria</taxon>
        <taxon>Bacillati</taxon>
        <taxon>Actinomycetota</taxon>
        <taxon>Actinomycetes</taxon>
        <taxon>Streptosporangiales</taxon>
        <taxon>Streptosporangiaceae</taxon>
        <taxon>Planomonospora</taxon>
    </lineage>
</organism>
<reference evidence="9" key="2">
    <citation type="submission" date="2016-04" db="EMBL/GenBank/DDBJ databases">
        <title>Planomonospora sphaerica JCM9374 whole genome shotgun sequence.</title>
        <authorList>
            <person name="Suzuki T."/>
            <person name="Dohra H."/>
            <person name="Kodani S."/>
        </authorList>
    </citation>
    <scope>NUCLEOTIDE SEQUENCE [LARGE SCALE GENOMIC DNA]</scope>
    <source>
        <strain evidence="9">JCM 9374</strain>
    </source>
</reference>
<dbReference type="SUPFAM" id="SSF88946">
    <property type="entry name" value="Sigma2 domain of RNA polymerase sigma factors"/>
    <property type="match status" value="1"/>
</dbReference>
<dbReference type="CDD" id="cd06171">
    <property type="entry name" value="Sigma70_r4"/>
    <property type="match status" value="1"/>
</dbReference>
<dbReference type="NCBIfam" id="TIGR02937">
    <property type="entry name" value="sigma70-ECF"/>
    <property type="match status" value="1"/>
</dbReference>
<dbReference type="Gene3D" id="1.10.1740.10">
    <property type="match status" value="1"/>
</dbReference>
<evidence type="ECO:0000256" key="3">
    <source>
        <dbReference type="ARBA" id="ARBA00023082"/>
    </source>
</evidence>
<dbReference type="InterPro" id="IPR013249">
    <property type="entry name" value="RNA_pol_sigma70_r4_t2"/>
</dbReference>
<comment type="caution">
    <text evidence="8">The sequence shown here is derived from an EMBL/GenBank/DDBJ whole genome shotgun (WGS) entry which is preliminary data.</text>
</comment>
<feature type="compositionally biased region" description="Low complexity" evidence="5">
    <location>
        <begin position="11"/>
        <end position="20"/>
    </location>
</feature>
<evidence type="ECO:0000259" key="7">
    <source>
        <dbReference type="Pfam" id="PF08281"/>
    </source>
</evidence>
<evidence type="ECO:0000259" key="6">
    <source>
        <dbReference type="Pfam" id="PF04542"/>
    </source>
</evidence>
<evidence type="ECO:0000256" key="4">
    <source>
        <dbReference type="ARBA" id="ARBA00023163"/>
    </source>
</evidence>
<proteinExistence type="inferred from homology"/>
<evidence type="ECO:0000256" key="2">
    <source>
        <dbReference type="ARBA" id="ARBA00023015"/>
    </source>
</evidence>
<evidence type="ECO:0000256" key="5">
    <source>
        <dbReference type="SAM" id="MobiDB-lite"/>
    </source>
</evidence>
<dbReference type="Pfam" id="PF08281">
    <property type="entry name" value="Sigma70_r4_2"/>
    <property type="match status" value="1"/>
</dbReference>
<dbReference type="EMBL" id="BDCX01000002">
    <property type="protein sequence ID" value="GAT65370.1"/>
    <property type="molecule type" value="Genomic_DNA"/>
</dbReference>
<dbReference type="InterPro" id="IPR007627">
    <property type="entry name" value="RNA_pol_sigma70_r2"/>
</dbReference>
<dbReference type="Pfam" id="PF04542">
    <property type="entry name" value="Sigma70_r2"/>
    <property type="match status" value="1"/>
</dbReference>
<dbReference type="GO" id="GO:0003677">
    <property type="term" value="F:DNA binding"/>
    <property type="evidence" value="ECO:0007669"/>
    <property type="project" value="InterPro"/>
</dbReference>
<dbReference type="PANTHER" id="PTHR43133">
    <property type="entry name" value="RNA POLYMERASE ECF-TYPE SIGMA FACTO"/>
    <property type="match status" value="1"/>
</dbReference>
<keyword evidence="2" id="KW-0805">Transcription regulation</keyword>
<dbReference type="Proteomes" id="UP000077701">
    <property type="component" value="Unassembled WGS sequence"/>
</dbReference>
<reference evidence="8 9" key="1">
    <citation type="journal article" date="2016" name="Genome Announc.">
        <title>Draft Genome Sequence of Planomonospora sphaerica JCM9374, a Rare Actinomycete.</title>
        <authorList>
            <person name="Dohra H."/>
            <person name="Suzuki T."/>
            <person name="Inoue Y."/>
            <person name="Kodani S."/>
        </authorList>
    </citation>
    <scope>NUCLEOTIDE SEQUENCE [LARGE SCALE GENOMIC DNA]</scope>
    <source>
        <strain evidence="8 9">JCM 9374</strain>
    </source>
</reference>
<dbReference type="InterPro" id="IPR036388">
    <property type="entry name" value="WH-like_DNA-bd_sf"/>
</dbReference>
<keyword evidence="9" id="KW-1185">Reference proteome</keyword>
<evidence type="ECO:0000256" key="1">
    <source>
        <dbReference type="ARBA" id="ARBA00010641"/>
    </source>
</evidence>
<protein>
    <submittedName>
        <fullName evidence="8">ECF subfamily RNA polymerase sigma-24 subunit</fullName>
    </submittedName>
</protein>
<dbReference type="GO" id="GO:0016987">
    <property type="term" value="F:sigma factor activity"/>
    <property type="evidence" value="ECO:0007669"/>
    <property type="project" value="UniProtKB-KW"/>
</dbReference>
<name>A0A171BNM7_9ACTN</name>
<dbReference type="SUPFAM" id="SSF88659">
    <property type="entry name" value="Sigma3 and sigma4 domains of RNA polymerase sigma factors"/>
    <property type="match status" value="1"/>
</dbReference>
<feature type="domain" description="RNA polymerase sigma-70 region 2" evidence="6">
    <location>
        <begin position="39"/>
        <end position="102"/>
    </location>
</feature>
<dbReference type="InterPro" id="IPR013324">
    <property type="entry name" value="RNA_pol_sigma_r3/r4-like"/>
</dbReference>
<comment type="similarity">
    <text evidence="1">Belongs to the sigma-70 factor family. ECF subfamily.</text>
</comment>
<dbReference type="RefSeq" id="WP_084008029.1">
    <property type="nucleotide sequence ID" value="NZ_BDCX01000002.1"/>
</dbReference>
<dbReference type="GO" id="GO:0006352">
    <property type="term" value="P:DNA-templated transcription initiation"/>
    <property type="evidence" value="ECO:0007669"/>
    <property type="project" value="InterPro"/>
</dbReference>
<dbReference type="Gene3D" id="1.10.10.10">
    <property type="entry name" value="Winged helix-like DNA-binding domain superfamily/Winged helix DNA-binding domain"/>
    <property type="match status" value="1"/>
</dbReference>
<sequence length="191" mass="20959">MTAETINGIPDTGTDTGTDAGLNARLTAGDEAALEECLRAHTALIRSYLRKYVPPQEVEDVQQVVFAEVWRSRHRFDPLRSLPAWLLGIAHKRAVDHLRVRRLHTVPLESTAEPAGPAEAADGDGLADRDEMRRALAELPAPQREAIELAYYGELTQREISERLGVPLGTVKARTARGLRRLADILTPAAA</sequence>
<keyword evidence="3" id="KW-0731">Sigma factor</keyword>
<dbReference type="InterPro" id="IPR039425">
    <property type="entry name" value="RNA_pol_sigma-70-like"/>
</dbReference>
<dbReference type="PANTHER" id="PTHR43133:SF62">
    <property type="entry name" value="RNA POLYMERASE SIGMA FACTOR SIGZ"/>
    <property type="match status" value="1"/>
</dbReference>
<dbReference type="InterPro" id="IPR014284">
    <property type="entry name" value="RNA_pol_sigma-70_dom"/>
</dbReference>
<evidence type="ECO:0000313" key="9">
    <source>
        <dbReference type="Proteomes" id="UP000077701"/>
    </source>
</evidence>
<dbReference type="OrthoDB" id="9803203at2"/>
<dbReference type="STRING" id="161355.PS9374_01003"/>
<feature type="domain" description="RNA polymerase sigma factor 70 region 4 type 2" evidence="7">
    <location>
        <begin position="130"/>
        <end position="182"/>
    </location>
</feature>
<dbReference type="InterPro" id="IPR013325">
    <property type="entry name" value="RNA_pol_sigma_r2"/>
</dbReference>